<dbReference type="GO" id="GO:0008984">
    <property type="term" value="F:protein-glutamate methylesterase activity"/>
    <property type="evidence" value="ECO:0007669"/>
    <property type="project" value="UniProtKB-EC"/>
</dbReference>
<sequence>MADTQSLQGVVAVGASAGGVEALIQFSSGLRANLPFAVLVALHIPAEAPSVLAQIIDRSGPLPAMSARHGEALEPGLIYVAVPDRHLLVADSRVVLSEGPTENTYRPAINALFRSVALDFGPRAICVLMSGVLDDGVLGARAIRSRGGTTIVQHPDDALYKSMPLNAIRAGVVDHRVAAKDVGALLESLANREIEDQEMEPDDLMKLENRIAMGPRFGTPFDSEELGPPSGYTCPDCNGSLMEISKDNYRCRVGHAWTADALLTARDDEVEGALWVALRSLQEKAKLARRMAENVGSGVLFDRYTTQADEAERALTILGKRLSEAASDRGELID</sequence>
<evidence type="ECO:0000313" key="4">
    <source>
        <dbReference type="EMBL" id="BBY45893.1"/>
    </source>
</evidence>
<evidence type="ECO:0000256" key="2">
    <source>
        <dbReference type="ARBA" id="ARBA00039140"/>
    </source>
</evidence>
<dbReference type="KEGG" id="mcee:MCEL_41880"/>
<dbReference type="InterPro" id="IPR011247">
    <property type="entry name" value="Chemotax_prot-Glu_Me-esterase"/>
</dbReference>
<protein>
    <recommendedName>
        <fullName evidence="2">protein-glutamate methylesterase</fullName>
        <ecNumber evidence="2">3.1.1.61</ecNumber>
    </recommendedName>
</protein>
<dbReference type="RefSeq" id="WP_083002441.1">
    <property type="nucleotide sequence ID" value="NZ_AP022591.1"/>
</dbReference>
<dbReference type="STRING" id="1249101.BST21_11820"/>
<dbReference type="CDD" id="cd16433">
    <property type="entry name" value="CheB"/>
    <property type="match status" value="1"/>
</dbReference>
<keyword evidence="1" id="KW-0378">Hydrolase</keyword>
<comment type="catalytic activity">
    <reaction evidence="3">
        <text>[protein]-L-glutamate 5-O-methyl ester + H2O = L-glutamyl-[protein] + methanol + H(+)</text>
        <dbReference type="Rhea" id="RHEA:23236"/>
        <dbReference type="Rhea" id="RHEA-COMP:10208"/>
        <dbReference type="Rhea" id="RHEA-COMP:10311"/>
        <dbReference type="ChEBI" id="CHEBI:15377"/>
        <dbReference type="ChEBI" id="CHEBI:15378"/>
        <dbReference type="ChEBI" id="CHEBI:17790"/>
        <dbReference type="ChEBI" id="CHEBI:29973"/>
        <dbReference type="ChEBI" id="CHEBI:82795"/>
        <dbReference type="EC" id="3.1.1.61"/>
    </reaction>
</comment>
<proteinExistence type="predicted"/>
<dbReference type="Pfam" id="PF01339">
    <property type="entry name" value="CheB_methylest"/>
    <property type="match status" value="1"/>
</dbReference>
<evidence type="ECO:0000256" key="3">
    <source>
        <dbReference type="ARBA" id="ARBA00048267"/>
    </source>
</evidence>
<dbReference type="EMBL" id="AP022591">
    <property type="protein sequence ID" value="BBY45893.1"/>
    <property type="molecule type" value="Genomic_DNA"/>
</dbReference>
<dbReference type="PANTHER" id="PTHR42872">
    <property type="entry name" value="PROTEIN-GLUTAMATE METHYLESTERASE/PROTEIN-GLUTAMINE GLUTAMINASE"/>
    <property type="match status" value="1"/>
</dbReference>
<dbReference type="Gene3D" id="3.40.50.180">
    <property type="entry name" value="Methylesterase CheB, C-terminal domain"/>
    <property type="match status" value="1"/>
</dbReference>
<dbReference type="PANTHER" id="PTHR42872:SF6">
    <property type="entry name" value="PROTEIN-GLUTAMATE METHYLESTERASE_PROTEIN-GLUTAMINE GLUTAMINASE"/>
    <property type="match status" value="1"/>
</dbReference>
<dbReference type="OrthoDB" id="9791760at2"/>
<organism evidence="4 5">
    <name type="scientific">Mycolicibacterium celeriflavum</name>
    <name type="common">Mycobacterium celeriflavum</name>
    <dbReference type="NCBI Taxonomy" id="1249101"/>
    <lineage>
        <taxon>Bacteria</taxon>
        <taxon>Bacillati</taxon>
        <taxon>Actinomycetota</taxon>
        <taxon>Actinomycetes</taxon>
        <taxon>Mycobacteriales</taxon>
        <taxon>Mycobacteriaceae</taxon>
        <taxon>Mycolicibacterium</taxon>
    </lineage>
</organism>
<dbReference type="PROSITE" id="PS50122">
    <property type="entry name" value="CHEB"/>
    <property type="match status" value="1"/>
</dbReference>
<keyword evidence="5" id="KW-1185">Reference proteome</keyword>
<dbReference type="InterPro" id="IPR000673">
    <property type="entry name" value="Sig_transdc_resp-reg_Me-estase"/>
</dbReference>
<gene>
    <name evidence="4" type="primary">cheB</name>
    <name evidence="4" type="ORF">MCEL_41880</name>
</gene>
<dbReference type="Proteomes" id="UP000466431">
    <property type="component" value="Chromosome"/>
</dbReference>
<dbReference type="GO" id="GO:0006935">
    <property type="term" value="P:chemotaxis"/>
    <property type="evidence" value="ECO:0007669"/>
    <property type="project" value="UniProtKB-UniRule"/>
</dbReference>
<accession>A0A1X0BUX1</accession>
<dbReference type="EC" id="3.1.1.61" evidence="2"/>
<dbReference type="InterPro" id="IPR035909">
    <property type="entry name" value="CheB_C"/>
</dbReference>
<dbReference type="SUPFAM" id="SSF52738">
    <property type="entry name" value="Methylesterase CheB, C-terminal domain"/>
    <property type="match status" value="1"/>
</dbReference>
<dbReference type="GO" id="GO:0005737">
    <property type="term" value="C:cytoplasm"/>
    <property type="evidence" value="ECO:0007669"/>
    <property type="project" value="InterPro"/>
</dbReference>
<evidence type="ECO:0000313" key="5">
    <source>
        <dbReference type="Proteomes" id="UP000466431"/>
    </source>
</evidence>
<dbReference type="GO" id="GO:0000156">
    <property type="term" value="F:phosphorelay response regulator activity"/>
    <property type="evidence" value="ECO:0007669"/>
    <property type="project" value="InterPro"/>
</dbReference>
<evidence type="ECO:0000256" key="1">
    <source>
        <dbReference type="ARBA" id="ARBA00022801"/>
    </source>
</evidence>
<name>A0A1X0BUX1_MYCCF</name>
<dbReference type="PIRSF" id="PIRSF036461">
    <property type="entry name" value="Chmtx_methlestr"/>
    <property type="match status" value="1"/>
</dbReference>
<dbReference type="AlphaFoldDB" id="A0A1X0BUX1"/>
<reference evidence="4 5" key="1">
    <citation type="journal article" date="2019" name="Emerg. Microbes Infect.">
        <title>Comprehensive subspecies identification of 175 nontuberculous mycobacteria species based on 7547 genomic profiles.</title>
        <authorList>
            <person name="Matsumoto Y."/>
            <person name="Kinjo T."/>
            <person name="Motooka D."/>
            <person name="Nabeya D."/>
            <person name="Jung N."/>
            <person name="Uechi K."/>
            <person name="Horii T."/>
            <person name="Iida T."/>
            <person name="Fujita J."/>
            <person name="Nakamura S."/>
        </authorList>
    </citation>
    <scope>NUCLEOTIDE SEQUENCE [LARGE SCALE GENOMIC DNA]</scope>
    <source>
        <strain evidence="4 5">JCM 18439</strain>
    </source>
</reference>